<proteinExistence type="predicted"/>
<feature type="compositionally biased region" description="Acidic residues" evidence="2">
    <location>
        <begin position="358"/>
        <end position="370"/>
    </location>
</feature>
<dbReference type="CDD" id="cd00159">
    <property type="entry name" value="RhoGAP"/>
    <property type="match status" value="1"/>
</dbReference>
<dbReference type="InterPro" id="IPR044785">
    <property type="entry name" value="RopGAP1-5"/>
</dbReference>
<dbReference type="STRING" id="93759.A0A1R3KHN8"/>
<feature type="region of interest" description="Disordered" evidence="2">
    <location>
        <begin position="306"/>
        <end position="370"/>
    </location>
</feature>
<dbReference type="InterPro" id="IPR036936">
    <property type="entry name" value="CRIB_dom_sf"/>
</dbReference>
<dbReference type="GO" id="GO:0007165">
    <property type="term" value="P:signal transduction"/>
    <property type="evidence" value="ECO:0007669"/>
    <property type="project" value="InterPro"/>
</dbReference>
<feature type="compositionally biased region" description="Acidic residues" evidence="2">
    <location>
        <begin position="324"/>
        <end position="333"/>
    </location>
</feature>
<feature type="region of interest" description="Disordered" evidence="2">
    <location>
        <begin position="16"/>
        <end position="35"/>
    </location>
</feature>
<keyword evidence="1" id="KW-0343">GTPase activation</keyword>
<dbReference type="FunFam" id="1.10.555.10:FF:000046">
    <property type="entry name" value="Rho GTPase-activating protein 5"/>
    <property type="match status" value="1"/>
</dbReference>
<feature type="domain" description="Rho-GAP" evidence="4">
    <location>
        <begin position="125"/>
        <end position="306"/>
    </location>
</feature>
<comment type="caution">
    <text evidence="5">The sequence shown here is derived from an EMBL/GenBank/DDBJ whole genome shotgun (WGS) entry which is preliminary data.</text>
</comment>
<keyword evidence="6" id="KW-1185">Reference proteome</keyword>
<gene>
    <name evidence="5" type="ORF">COLO4_08040</name>
</gene>
<sequence>MTGLVMVTKGGGCGGGAAKGGATKTAGGGGGGVKSCEEEQQNQISIVDLLLAALRKSMVSCRVDRQDEVMSSTTVHHMEIGWPTNVRHITHVTFDRFNGFLGLPVEFEVEIPGRVPSASASVFGVSAESMQCSFDSRGNSVPTILLLMQERLYSQGGLKAEGIFRINPENSQEEHVRDQLNRGIVPDNIDVHCLAGLIKAWFRELPSGVLDGLSPEQVLQCNTEEESVELVSKLKPTEAALLNWAVDLMADVVEEEESNKMNARNIAMVFAPNMTQMSDPLTALMHAVQVMNLLKTLIMKTLREREEAATGGYSPMSSHSCDGPTDEDFDSQQEMDTSSELRGPTSDYDNALYSNYSGDEDEDEDEDGVESLGEIEECFLRQLDGNKNVSNRFSDESGEQLQRNHASPRTRRCSGCNVESGISFTDSKNENSALSTSDGEDSGVSNGLQALDHELCSKSLAEVCENTEDAEMVDEEVVESTRPSDQLSLSIAG</sequence>
<dbReference type="Gene3D" id="1.10.555.10">
    <property type="entry name" value="Rho GTPase activation protein"/>
    <property type="match status" value="1"/>
</dbReference>
<dbReference type="Gene3D" id="3.90.810.10">
    <property type="entry name" value="CRIB domain"/>
    <property type="match status" value="1"/>
</dbReference>
<evidence type="ECO:0000259" key="4">
    <source>
        <dbReference type="PROSITE" id="PS50238"/>
    </source>
</evidence>
<dbReference type="EMBL" id="AWUE01013554">
    <property type="protein sequence ID" value="OMP06602.1"/>
    <property type="molecule type" value="Genomic_DNA"/>
</dbReference>
<evidence type="ECO:0000313" key="6">
    <source>
        <dbReference type="Proteomes" id="UP000187203"/>
    </source>
</evidence>
<accession>A0A1R3KHN8</accession>
<dbReference type="PROSITE" id="PS50108">
    <property type="entry name" value="CRIB"/>
    <property type="match status" value="1"/>
</dbReference>
<dbReference type="InterPro" id="IPR008936">
    <property type="entry name" value="Rho_GTPase_activation_prot"/>
</dbReference>
<name>A0A1R3KHN8_9ROSI</name>
<evidence type="ECO:0000313" key="5">
    <source>
        <dbReference type="EMBL" id="OMP06602.1"/>
    </source>
</evidence>
<feature type="domain" description="CRIB" evidence="3">
    <location>
        <begin position="80"/>
        <end position="93"/>
    </location>
</feature>
<evidence type="ECO:0000256" key="1">
    <source>
        <dbReference type="ARBA" id="ARBA00022468"/>
    </source>
</evidence>
<dbReference type="Proteomes" id="UP000187203">
    <property type="component" value="Unassembled WGS sequence"/>
</dbReference>
<reference evidence="6" key="1">
    <citation type="submission" date="2013-09" db="EMBL/GenBank/DDBJ databases">
        <title>Corchorus olitorius genome sequencing.</title>
        <authorList>
            <person name="Alam M."/>
            <person name="Haque M.S."/>
            <person name="Islam M.S."/>
            <person name="Emdad E.M."/>
            <person name="Islam M.M."/>
            <person name="Ahmed B."/>
            <person name="Halim A."/>
            <person name="Hossen Q.M.M."/>
            <person name="Hossain M.Z."/>
            <person name="Ahmed R."/>
            <person name="Khan M.M."/>
            <person name="Islam R."/>
            <person name="Rashid M.M."/>
            <person name="Khan S.A."/>
            <person name="Rahman M.S."/>
            <person name="Alam M."/>
            <person name="Yahiya A.S."/>
            <person name="Khan M.S."/>
            <person name="Azam M.S."/>
            <person name="Haque T."/>
            <person name="Lashkar M.Z.H."/>
            <person name="Akhand A.I."/>
            <person name="Morshed G."/>
            <person name="Roy S."/>
            <person name="Uddin K.S."/>
            <person name="Rabeya T."/>
            <person name="Hossain A.S."/>
            <person name="Chowdhury A."/>
            <person name="Snigdha A.R."/>
            <person name="Mortoza M.S."/>
            <person name="Matin S.A."/>
            <person name="Hoque S.M.E."/>
            <person name="Islam M.K."/>
            <person name="Roy D.K."/>
            <person name="Haider R."/>
            <person name="Moosa M.M."/>
            <person name="Elias S.M."/>
            <person name="Hasan A.M."/>
            <person name="Jahan S."/>
            <person name="Shafiuddin M."/>
            <person name="Mahmood N."/>
            <person name="Shommy N.S."/>
        </authorList>
    </citation>
    <scope>NUCLEOTIDE SEQUENCE [LARGE SCALE GENOMIC DNA]</scope>
    <source>
        <strain evidence="6">cv. O-4</strain>
    </source>
</reference>
<dbReference type="PROSITE" id="PS50238">
    <property type="entry name" value="RHOGAP"/>
    <property type="match status" value="1"/>
</dbReference>
<dbReference type="Pfam" id="PF00620">
    <property type="entry name" value="RhoGAP"/>
    <property type="match status" value="1"/>
</dbReference>
<dbReference type="PANTHER" id="PTHR23177:SF35">
    <property type="entry name" value="RHO GTPASE-ACTIVATING PROTEIN GACA"/>
    <property type="match status" value="1"/>
</dbReference>
<feature type="region of interest" description="Disordered" evidence="2">
    <location>
        <begin position="470"/>
        <end position="493"/>
    </location>
</feature>
<dbReference type="PANTHER" id="PTHR23177">
    <property type="entry name" value="MKIAA1688 PROTEIN"/>
    <property type="match status" value="1"/>
</dbReference>
<protein>
    <submittedName>
        <fullName evidence="5">PAK-box/P21-Rho-binding protein</fullName>
    </submittedName>
</protein>
<dbReference type="InterPro" id="IPR000198">
    <property type="entry name" value="RhoGAP_dom"/>
</dbReference>
<feature type="compositionally biased region" description="Polar residues" evidence="2">
    <location>
        <begin position="420"/>
        <end position="448"/>
    </location>
</feature>
<dbReference type="SMART" id="SM00285">
    <property type="entry name" value="PBD"/>
    <property type="match status" value="1"/>
</dbReference>
<feature type="region of interest" description="Disordered" evidence="2">
    <location>
        <begin position="389"/>
        <end position="448"/>
    </location>
</feature>
<dbReference type="AlphaFoldDB" id="A0A1R3KHN8"/>
<organism evidence="5 6">
    <name type="scientific">Corchorus olitorius</name>
    <dbReference type="NCBI Taxonomy" id="93759"/>
    <lineage>
        <taxon>Eukaryota</taxon>
        <taxon>Viridiplantae</taxon>
        <taxon>Streptophyta</taxon>
        <taxon>Embryophyta</taxon>
        <taxon>Tracheophyta</taxon>
        <taxon>Spermatophyta</taxon>
        <taxon>Magnoliopsida</taxon>
        <taxon>eudicotyledons</taxon>
        <taxon>Gunneridae</taxon>
        <taxon>Pentapetalae</taxon>
        <taxon>rosids</taxon>
        <taxon>malvids</taxon>
        <taxon>Malvales</taxon>
        <taxon>Malvaceae</taxon>
        <taxon>Grewioideae</taxon>
        <taxon>Apeibeae</taxon>
        <taxon>Corchorus</taxon>
    </lineage>
</organism>
<dbReference type="SUPFAM" id="SSF48350">
    <property type="entry name" value="GTPase activation domain, GAP"/>
    <property type="match status" value="1"/>
</dbReference>
<evidence type="ECO:0000259" key="3">
    <source>
        <dbReference type="PROSITE" id="PS50108"/>
    </source>
</evidence>
<dbReference type="InterPro" id="IPR000095">
    <property type="entry name" value="CRIB_dom"/>
</dbReference>
<feature type="compositionally biased region" description="Polar residues" evidence="2">
    <location>
        <begin position="481"/>
        <end position="493"/>
    </location>
</feature>
<dbReference type="OrthoDB" id="185175at2759"/>
<evidence type="ECO:0000256" key="2">
    <source>
        <dbReference type="SAM" id="MobiDB-lite"/>
    </source>
</evidence>
<dbReference type="SMART" id="SM00324">
    <property type="entry name" value="RhoGAP"/>
    <property type="match status" value="1"/>
</dbReference>
<dbReference type="Pfam" id="PF00786">
    <property type="entry name" value="PBD"/>
    <property type="match status" value="1"/>
</dbReference>
<dbReference type="GO" id="GO:0005096">
    <property type="term" value="F:GTPase activator activity"/>
    <property type="evidence" value="ECO:0007669"/>
    <property type="project" value="UniProtKB-KW"/>
</dbReference>